<feature type="domain" description="NACHT" evidence="2">
    <location>
        <begin position="277"/>
        <end position="431"/>
    </location>
</feature>
<dbReference type="InterPro" id="IPR027417">
    <property type="entry name" value="P-loop_NTPase"/>
</dbReference>
<dbReference type="OrthoDB" id="443402at2759"/>
<dbReference type="Pfam" id="PF24883">
    <property type="entry name" value="NPHP3_N"/>
    <property type="match status" value="1"/>
</dbReference>
<evidence type="ECO:0000256" key="1">
    <source>
        <dbReference type="ARBA" id="ARBA00022737"/>
    </source>
</evidence>
<dbReference type="InterPro" id="IPR007111">
    <property type="entry name" value="NACHT_NTPase"/>
</dbReference>
<keyword evidence="4" id="KW-1185">Reference proteome</keyword>
<sequence length="956" mass="108806">MAELAALGLAGNIVQFVDFGIKLFSEGWELYKSTQGICIEGHELEIVTVDLKRLTGDLRSTTLLSLHAKSPSTDDIRLRELAGSCGELADELLKLLDDLKVKGLYHRKWKSFKQALNHARKQKKIKNLEERLKKFQEQIGIRLIAILRLVSHLPMRGLNQQSTVLSTIRGLREANSRLESNTMDGLDDLKSQLIDFLRKQAENGSGTDSLDGLPAALQELAEEGKRVRRQQEILNSLCFKSIKVRQDAIKNAYADTFEWIFKSPQINFREWLYSGNGIYWVRGKAGSGKSTLLRFLSEHYNTKAALRSWAGGHKLFAASYFFWNAGNMMQKSQEGLLQTLLYQVLKQCPNLIPSVCSVRWDASEYGDSAPWSYSELFEAFKRLAEQTLSWARLCFFIDGLDEYSGDHTELARLLKESASSPSIKICVSSRPWNPFVDAFGESNQQLKLEDLTKDDIMGYVESKLEGDGRFRDLENEDSRRSEIVHGIAKKAQGVFLWVRLVVDSLLRGLAEGDDVSDMRDRLDSFPGDLEDYFRLMLRAIDPFYREQTARIFQTTIQAVQPLPALAFEFLDKERENPDYALKAQIIPYQDPEIRSIYEKTKKRLNARCRDLLEVNIDSSEVSFLMYKVDFLHRTVRDFFLQTNAMEEILKGGVAADFDARMSLCRVMLALTKALPMERGFGLELKLMFSLVGELMYYAREIEIRCAHQPDHSSRIPSLVGLLDELDRVITAHIKGIKAYRINARDPADRLLEKYRQKTFLGLAVQAKLTLYVRQKLDNHPKRIGEGGGQPLLDCALRPAMITLVQLPHQDGSPDVGMVRLLLEKGANPNQSVHICDGQTVWGLFVRLYYENTKHGSPSRSTKDWYDVVKMLTDCGANPDLRFWTIDDSESLNPFFSPSLEPRANGPFLIHRTNDDSIGVLELLGEILPDNQVALLKESMAEKRQSRFGIRKVLGFR</sequence>
<comment type="caution">
    <text evidence="3">The sequence shown here is derived from an EMBL/GenBank/DDBJ whole genome shotgun (WGS) entry which is preliminary data.</text>
</comment>
<dbReference type="Pfam" id="PF25053">
    <property type="entry name" value="DUF7791"/>
    <property type="match status" value="1"/>
</dbReference>
<name>A0A9P8L081_9PEZI</name>
<dbReference type="SUPFAM" id="SSF52540">
    <property type="entry name" value="P-loop containing nucleoside triphosphate hydrolases"/>
    <property type="match status" value="1"/>
</dbReference>
<proteinExistence type="predicted"/>
<dbReference type="InterPro" id="IPR056693">
    <property type="entry name" value="DUF7791"/>
</dbReference>
<dbReference type="PANTHER" id="PTHR10039:SF5">
    <property type="entry name" value="NACHT DOMAIN-CONTAINING PROTEIN"/>
    <property type="match status" value="1"/>
</dbReference>
<dbReference type="InterPro" id="IPR056884">
    <property type="entry name" value="NPHP3-like_N"/>
</dbReference>
<evidence type="ECO:0000313" key="4">
    <source>
        <dbReference type="Proteomes" id="UP000698800"/>
    </source>
</evidence>
<dbReference type="Proteomes" id="UP000698800">
    <property type="component" value="Unassembled WGS sequence"/>
</dbReference>
<dbReference type="AlphaFoldDB" id="A0A9P8L081"/>
<accession>A0A9P8L081</accession>
<protein>
    <recommendedName>
        <fullName evidence="2">NACHT domain-containing protein</fullName>
    </recommendedName>
</protein>
<gene>
    <name evidence="3" type="ORF">FGG08_006570</name>
</gene>
<dbReference type="EMBL" id="JAGHQL010000196">
    <property type="protein sequence ID" value="KAH0536562.1"/>
    <property type="molecule type" value="Genomic_DNA"/>
</dbReference>
<evidence type="ECO:0000259" key="2">
    <source>
        <dbReference type="PROSITE" id="PS50837"/>
    </source>
</evidence>
<dbReference type="Gene3D" id="3.40.50.300">
    <property type="entry name" value="P-loop containing nucleotide triphosphate hydrolases"/>
    <property type="match status" value="1"/>
</dbReference>
<reference evidence="3" key="1">
    <citation type="submission" date="2021-03" db="EMBL/GenBank/DDBJ databases">
        <title>Comparative genomics and phylogenomic investigation of the class Geoglossomycetes provide insights into ecological specialization and systematics.</title>
        <authorList>
            <person name="Melie T."/>
            <person name="Pirro S."/>
            <person name="Miller A.N."/>
            <person name="Quandt A."/>
        </authorList>
    </citation>
    <scope>NUCLEOTIDE SEQUENCE</scope>
    <source>
        <strain evidence="3">GBOQ0MN5Z8</strain>
    </source>
</reference>
<evidence type="ECO:0000313" key="3">
    <source>
        <dbReference type="EMBL" id="KAH0536562.1"/>
    </source>
</evidence>
<dbReference type="PANTHER" id="PTHR10039">
    <property type="entry name" value="AMELOGENIN"/>
    <property type="match status" value="1"/>
</dbReference>
<organism evidence="3 4">
    <name type="scientific">Glutinoglossum americanum</name>
    <dbReference type="NCBI Taxonomy" id="1670608"/>
    <lineage>
        <taxon>Eukaryota</taxon>
        <taxon>Fungi</taxon>
        <taxon>Dikarya</taxon>
        <taxon>Ascomycota</taxon>
        <taxon>Pezizomycotina</taxon>
        <taxon>Geoglossomycetes</taxon>
        <taxon>Geoglossales</taxon>
        <taxon>Geoglossaceae</taxon>
        <taxon>Glutinoglossum</taxon>
    </lineage>
</organism>
<dbReference type="PROSITE" id="PS50837">
    <property type="entry name" value="NACHT"/>
    <property type="match status" value="1"/>
</dbReference>
<keyword evidence="1" id="KW-0677">Repeat</keyword>